<dbReference type="AlphaFoldDB" id="A0A8H7ZXT1"/>
<organism evidence="2 3">
    <name type="scientific">Olpidium bornovanus</name>
    <dbReference type="NCBI Taxonomy" id="278681"/>
    <lineage>
        <taxon>Eukaryota</taxon>
        <taxon>Fungi</taxon>
        <taxon>Fungi incertae sedis</taxon>
        <taxon>Olpidiomycota</taxon>
        <taxon>Olpidiomycotina</taxon>
        <taxon>Olpidiomycetes</taxon>
        <taxon>Olpidiales</taxon>
        <taxon>Olpidiaceae</taxon>
        <taxon>Olpidium</taxon>
    </lineage>
</organism>
<keyword evidence="3" id="KW-1185">Reference proteome</keyword>
<sequence>MTFMVHCCVPFFEPVQDLCHHPVSVAGRGHCCLPPTAPPIFPEQAPLQTPIDCSEISVRHELAPAVTCRTEIVNRVPFEQAFPSSCIGSTTGATTASAEVEEKRGTKQEPTEVCRQRERRGGRDGQEDGMESGRAAEKASGETQFKGRSGVQNRARRGGSARRQVRSWSSLLS</sequence>
<feature type="compositionally biased region" description="Basic and acidic residues" evidence="1">
    <location>
        <begin position="100"/>
        <end position="126"/>
    </location>
</feature>
<accession>A0A8H7ZXT1</accession>
<comment type="caution">
    <text evidence="2">The sequence shown here is derived from an EMBL/GenBank/DDBJ whole genome shotgun (WGS) entry which is preliminary data.</text>
</comment>
<gene>
    <name evidence="2" type="ORF">BJ554DRAFT_6420</name>
</gene>
<feature type="region of interest" description="Disordered" evidence="1">
    <location>
        <begin position="87"/>
        <end position="173"/>
    </location>
</feature>
<evidence type="ECO:0000256" key="1">
    <source>
        <dbReference type="SAM" id="MobiDB-lite"/>
    </source>
</evidence>
<name>A0A8H7ZXT1_9FUNG</name>
<feature type="compositionally biased region" description="Basic residues" evidence="1">
    <location>
        <begin position="154"/>
        <end position="165"/>
    </location>
</feature>
<evidence type="ECO:0000313" key="3">
    <source>
        <dbReference type="Proteomes" id="UP000673691"/>
    </source>
</evidence>
<dbReference type="EMBL" id="JAEFCI010003728">
    <property type="protein sequence ID" value="KAG5461395.1"/>
    <property type="molecule type" value="Genomic_DNA"/>
</dbReference>
<evidence type="ECO:0000313" key="2">
    <source>
        <dbReference type="EMBL" id="KAG5461395.1"/>
    </source>
</evidence>
<proteinExistence type="predicted"/>
<protein>
    <submittedName>
        <fullName evidence="2">Uncharacterized protein</fullName>
    </submittedName>
</protein>
<feature type="compositionally biased region" description="Low complexity" evidence="1">
    <location>
        <begin position="88"/>
        <end position="98"/>
    </location>
</feature>
<reference evidence="2 3" key="1">
    <citation type="journal article" name="Sci. Rep.">
        <title>Genome-scale phylogenetic analyses confirm Olpidium as the closest living zoosporic fungus to the non-flagellated, terrestrial fungi.</title>
        <authorList>
            <person name="Chang Y."/>
            <person name="Rochon D."/>
            <person name="Sekimoto S."/>
            <person name="Wang Y."/>
            <person name="Chovatia M."/>
            <person name="Sandor L."/>
            <person name="Salamov A."/>
            <person name="Grigoriev I.V."/>
            <person name="Stajich J.E."/>
            <person name="Spatafora J.W."/>
        </authorList>
    </citation>
    <scope>NUCLEOTIDE SEQUENCE [LARGE SCALE GENOMIC DNA]</scope>
    <source>
        <strain evidence="2">S191</strain>
    </source>
</reference>
<dbReference type="Proteomes" id="UP000673691">
    <property type="component" value="Unassembled WGS sequence"/>
</dbReference>